<keyword evidence="6 9" id="KW-0862">Zinc</keyword>
<comment type="function">
    <text evidence="1">Catalyzes the conversion of 7,8-dihydroneopterin triphosphate (H2NTP) to 6-carboxy-5,6,7,8-tetrahydropterin (CPH4) and acetaldehyde.</text>
</comment>
<evidence type="ECO:0000256" key="6">
    <source>
        <dbReference type="ARBA" id="ARBA00022833"/>
    </source>
</evidence>
<feature type="binding site" evidence="10">
    <location>
        <position position="33"/>
    </location>
    <ligand>
        <name>Zn(2+)</name>
        <dbReference type="ChEBI" id="CHEBI:29105"/>
    </ligand>
</feature>
<evidence type="ECO:0000313" key="11">
    <source>
        <dbReference type="EMBL" id="ARN80352.1"/>
    </source>
</evidence>
<feature type="binding site" evidence="10">
    <location>
        <position position="16"/>
    </location>
    <ligand>
        <name>Zn(2+)</name>
        <dbReference type="ChEBI" id="CHEBI:29105"/>
    </ligand>
</feature>
<sequence length="124" mass="14307">MASFEIFREFYFEAAHALYDPEHPTGGKYRNLHGHSFRVRVTLRGAPSPEDEWVMDLGKLGRRLAELRERLDHSFLNDLEGLGKPTLENLSLYIWRDLQPFALGLSEVGVFRDSCFEGCVYRGD</sequence>
<dbReference type="GO" id="GO:0070497">
    <property type="term" value="F:6-carboxytetrahydropterin synthase activity"/>
    <property type="evidence" value="ECO:0007669"/>
    <property type="project" value="UniProtKB-EC"/>
</dbReference>
<dbReference type="InterPro" id="IPR007115">
    <property type="entry name" value="6-PTP_synth/QueD"/>
</dbReference>
<comment type="catalytic activity">
    <reaction evidence="8 9">
        <text>7,8-dihydroneopterin 3'-triphosphate + H2O = 6-carboxy-5,6,7,8-tetrahydropterin + triphosphate + acetaldehyde + 2 H(+)</text>
        <dbReference type="Rhea" id="RHEA:27966"/>
        <dbReference type="ChEBI" id="CHEBI:15343"/>
        <dbReference type="ChEBI" id="CHEBI:15377"/>
        <dbReference type="ChEBI" id="CHEBI:15378"/>
        <dbReference type="ChEBI" id="CHEBI:18036"/>
        <dbReference type="ChEBI" id="CHEBI:58462"/>
        <dbReference type="ChEBI" id="CHEBI:61032"/>
        <dbReference type="EC" id="4.1.2.50"/>
    </reaction>
</comment>
<dbReference type="Pfam" id="PF01242">
    <property type="entry name" value="PTPS"/>
    <property type="match status" value="1"/>
</dbReference>
<keyword evidence="7 9" id="KW-0456">Lyase</keyword>
<dbReference type="OrthoDB" id="9804698at2"/>
<organism evidence="11 12">
    <name type="scientific">Methylocystis bryophila</name>
    <dbReference type="NCBI Taxonomy" id="655015"/>
    <lineage>
        <taxon>Bacteria</taxon>
        <taxon>Pseudomonadati</taxon>
        <taxon>Pseudomonadota</taxon>
        <taxon>Alphaproteobacteria</taxon>
        <taxon>Hyphomicrobiales</taxon>
        <taxon>Methylocystaceae</taxon>
        <taxon>Methylocystis</taxon>
    </lineage>
</organism>
<evidence type="ECO:0000256" key="10">
    <source>
        <dbReference type="PIRSR" id="PIRSR006113-2"/>
    </source>
</evidence>
<evidence type="ECO:0000256" key="9">
    <source>
        <dbReference type="PIRNR" id="PIRNR006113"/>
    </source>
</evidence>
<keyword evidence="5 9" id="KW-0479">Metal-binding</keyword>
<keyword evidence="9" id="KW-0671">Queuosine biosynthesis</keyword>
<evidence type="ECO:0000256" key="7">
    <source>
        <dbReference type="ARBA" id="ARBA00023239"/>
    </source>
</evidence>
<dbReference type="InterPro" id="IPR038418">
    <property type="entry name" value="6-PTP_synth/QueD_sf"/>
</dbReference>
<dbReference type="PANTHER" id="PTHR12589:SF7">
    <property type="entry name" value="6-PYRUVOYL TETRAHYDROBIOPTERIN SYNTHASE"/>
    <property type="match status" value="1"/>
</dbReference>
<dbReference type="EMBL" id="CP019948">
    <property type="protein sequence ID" value="ARN80352.1"/>
    <property type="molecule type" value="Genomic_DNA"/>
</dbReference>
<evidence type="ECO:0000256" key="4">
    <source>
        <dbReference type="ARBA" id="ARBA00018141"/>
    </source>
</evidence>
<dbReference type="STRING" id="655015.B1812_03820"/>
<comment type="cofactor">
    <cofactor evidence="9 10">
        <name>Zn(2+)</name>
        <dbReference type="ChEBI" id="CHEBI:29105"/>
    </cofactor>
    <text evidence="9 10">Binds 1 zinc ion per subunit.</text>
</comment>
<evidence type="ECO:0000256" key="2">
    <source>
        <dbReference type="ARBA" id="ARBA00005061"/>
    </source>
</evidence>
<dbReference type="GO" id="GO:0046872">
    <property type="term" value="F:metal ion binding"/>
    <property type="evidence" value="ECO:0007669"/>
    <property type="project" value="UniProtKB-KW"/>
</dbReference>
<dbReference type="PANTHER" id="PTHR12589">
    <property type="entry name" value="PYRUVOYL TETRAHYDROBIOPTERIN SYNTHASE"/>
    <property type="match status" value="1"/>
</dbReference>
<evidence type="ECO:0000256" key="5">
    <source>
        <dbReference type="ARBA" id="ARBA00022723"/>
    </source>
</evidence>
<dbReference type="Proteomes" id="UP000193978">
    <property type="component" value="Chromosome"/>
</dbReference>
<dbReference type="AlphaFoldDB" id="A0A1W6MS18"/>
<gene>
    <name evidence="11" type="ORF">B1812_03820</name>
</gene>
<evidence type="ECO:0000256" key="8">
    <source>
        <dbReference type="ARBA" id="ARBA00048807"/>
    </source>
</evidence>
<dbReference type="KEGG" id="mbry:B1812_03820"/>
<keyword evidence="12" id="KW-1185">Reference proteome</keyword>
<dbReference type="EC" id="4.-.-.-" evidence="9"/>
<feature type="binding site" evidence="10">
    <location>
        <position position="35"/>
    </location>
    <ligand>
        <name>Zn(2+)</name>
        <dbReference type="ChEBI" id="CHEBI:29105"/>
    </ligand>
</feature>
<evidence type="ECO:0000256" key="1">
    <source>
        <dbReference type="ARBA" id="ARBA00002285"/>
    </source>
</evidence>
<name>A0A1W6MS18_9HYPH</name>
<proteinExistence type="inferred from homology"/>
<comment type="similarity">
    <text evidence="3 9">Belongs to the PTPS family. QueD subfamily.</text>
</comment>
<protein>
    <recommendedName>
        <fullName evidence="4 9">6-carboxy-5,6,7,8-tetrahydropterin synthase</fullName>
        <ecNumber evidence="9">4.-.-.-</ecNumber>
    </recommendedName>
</protein>
<dbReference type="PIRSF" id="PIRSF006113">
    <property type="entry name" value="PTP_synth"/>
    <property type="match status" value="1"/>
</dbReference>
<reference evidence="11 12" key="1">
    <citation type="submission" date="2017-02" db="EMBL/GenBank/DDBJ databases">
        <authorList>
            <person name="Peterson S.W."/>
        </authorList>
    </citation>
    <scope>NUCLEOTIDE SEQUENCE [LARGE SCALE GENOMIC DNA]</scope>
    <source>
        <strain evidence="11 12">S285</strain>
    </source>
</reference>
<evidence type="ECO:0000256" key="3">
    <source>
        <dbReference type="ARBA" id="ARBA00008900"/>
    </source>
</evidence>
<dbReference type="UniPathway" id="UPA00391"/>
<dbReference type="SUPFAM" id="SSF55620">
    <property type="entry name" value="Tetrahydrobiopterin biosynthesis enzymes-like"/>
    <property type="match status" value="1"/>
</dbReference>
<dbReference type="Gene3D" id="3.30.479.10">
    <property type="entry name" value="6-pyruvoyl tetrahydropterin synthase/QueD"/>
    <property type="match status" value="1"/>
</dbReference>
<dbReference type="RefSeq" id="WP_085770418.1">
    <property type="nucleotide sequence ID" value="NZ_AP027149.1"/>
</dbReference>
<accession>A0A1W6MS18</accession>
<dbReference type="GO" id="GO:0008616">
    <property type="term" value="P:tRNA queuosine(34) biosynthetic process"/>
    <property type="evidence" value="ECO:0007669"/>
    <property type="project" value="UniProtKB-KW"/>
</dbReference>
<evidence type="ECO:0000313" key="12">
    <source>
        <dbReference type="Proteomes" id="UP000193978"/>
    </source>
</evidence>
<comment type="pathway">
    <text evidence="2 9">Purine metabolism; 7-cyano-7-deazaguanine biosynthesis.</text>
</comment>